<name>A0A0A9HGV4_ARUDO</name>
<dbReference type="AlphaFoldDB" id="A0A0A9HGV4"/>
<dbReference type="EMBL" id="GBRH01165798">
    <property type="protein sequence ID" value="JAE32098.1"/>
    <property type="molecule type" value="Transcribed_RNA"/>
</dbReference>
<proteinExistence type="predicted"/>
<reference evidence="2" key="2">
    <citation type="journal article" date="2015" name="Data Brief">
        <title>Shoot transcriptome of the giant reed, Arundo donax.</title>
        <authorList>
            <person name="Barrero R.A."/>
            <person name="Guerrero F.D."/>
            <person name="Moolhuijzen P."/>
            <person name="Goolsby J.A."/>
            <person name="Tidwell J."/>
            <person name="Bellgard S.E."/>
            <person name="Bellgard M.I."/>
        </authorList>
    </citation>
    <scope>NUCLEOTIDE SEQUENCE</scope>
    <source>
        <tissue evidence="2">Shoot tissue taken approximately 20 cm above the soil surface</tissue>
    </source>
</reference>
<accession>A0A0A9HGV4</accession>
<protein>
    <submittedName>
        <fullName evidence="2">Uncharacterized protein</fullName>
    </submittedName>
</protein>
<reference evidence="2" key="1">
    <citation type="submission" date="2014-09" db="EMBL/GenBank/DDBJ databases">
        <authorList>
            <person name="Magalhaes I.L.F."/>
            <person name="Oliveira U."/>
            <person name="Santos F.R."/>
            <person name="Vidigal T.H.D.A."/>
            <person name="Brescovit A.D."/>
            <person name="Santos A.J."/>
        </authorList>
    </citation>
    <scope>NUCLEOTIDE SEQUENCE</scope>
    <source>
        <tissue evidence="2">Shoot tissue taken approximately 20 cm above the soil surface</tissue>
    </source>
</reference>
<organism evidence="2">
    <name type="scientific">Arundo donax</name>
    <name type="common">Giant reed</name>
    <name type="synonym">Donax arundinaceus</name>
    <dbReference type="NCBI Taxonomy" id="35708"/>
    <lineage>
        <taxon>Eukaryota</taxon>
        <taxon>Viridiplantae</taxon>
        <taxon>Streptophyta</taxon>
        <taxon>Embryophyta</taxon>
        <taxon>Tracheophyta</taxon>
        <taxon>Spermatophyta</taxon>
        <taxon>Magnoliopsida</taxon>
        <taxon>Liliopsida</taxon>
        <taxon>Poales</taxon>
        <taxon>Poaceae</taxon>
        <taxon>PACMAD clade</taxon>
        <taxon>Arundinoideae</taxon>
        <taxon>Arundineae</taxon>
        <taxon>Arundo</taxon>
    </lineage>
</organism>
<feature type="region of interest" description="Disordered" evidence="1">
    <location>
        <begin position="34"/>
        <end position="65"/>
    </location>
</feature>
<evidence type="ECO:0000256" key="1">
    <source>
        <dbReference type="SAM" id="MobiDB-lite"/>
    </source>
</evidence>
<sequence length="65" mass="7286">MRTTASWWRTGSRSRTPWRAWHVLDGMTLWRRSSSSTRRCPRGGGRGSSSGSLACMGRPGCQTTR</sequence>
<evidence type="ECO:0000313" key="2">
    <source>
        <dbReference type="EMBL" id="JAE32098.1"/>
    </source>
</evidence>